<feature type="transmembrane region" description="Helical" evidence="11">
    <location>
        <begin position="383"/>
        <end position="402"/>
    </location>
</feature>
<evidence type="ECO:0000256" key="1">
    <source>
        <dbReference type="ARBA" id="ARBA00004127"/>
    </source>
</evidence>
<dbReference type="EMBL" id="SNSC02000017">
    <property type="protein sequence ID" value="TID17075.1"/>
    <property type="molecule type" value="Genomic_DNA"/>
</dbReference>
<dbReference type="Pfam" id="PF01529">
    <property type="entry name" value="DHHC"/>
    <property type="match status" value="1"/>
</dbReference>
<protein>
    <recommendedName>
        <fullName evidence="11">Palmitoyltransferase</fullName>
        <ecNumber evidence="11">2.3.1.225</ecNumber>
    </recommendedName>
</protein>
<feature type="compositionally biased region" description="Polar residues" evidence="12">
    <location>
        <begin position="11"/>
        <end position="24"/>
    </location>
</feature>
<feature type="compositionally biased region" description="Polar residues" evidence="12">
    <location>
        <begin position="31"/>
        <end position="41"/>
    </location>
</feature>
<comment type="caution">
    <text evidence="14">The sequence shown here is derived from an EMBL/GenBank/DDBJ whole genome shotgun (WGS) entry which is preliminary data.</text>
</comment>
<evidence type="ECO:0000256" key="5">
    <source>
        <dbReference type="ARBA" id="ARBA00023136"/>
    </source>
</evidence>
<dbReference type="STRING" id="86259.A0A4Z1NUP6"/>
<feature type="domain" description="Palmitoyltransferase DHHC" evidence="13">
    <location>
        <begin position="453"/>
        <end position="579"/>
    </location>
</feature>
<evidence type="ECO:0000256" key="7">
    <source>
        <dbReference type="ARBA" id="ARBA00023288"/>
    </source>
</evidence>
<comment type="domain">
    <text evidence="11">The DHHC domain is required for palmitoyltransferase activity.</text>
</comment>
<sequence>MAATNPHDSGRSSTDTNSLPNLQDNTEEPPATNNNAPSLTPTKMDDIVDEEEDEVAQHGPTQARPPQPLMGRLHGLTGPVGEPGLPPSRPSSAATARSGAYSQAASRRQHSSAAGSAGGAGRRPPSSASRTHVPSLTSSAFFRPMSSQRLQAQRNQRPMSNMAPTSAPVQDTTTGFGAAGSRQSNGSETIIQKPPAVVGLHHDERPISRGTDITDIPDRNTSNSSPEGGQTFRSGGDSEVPLSGPDIPSTKPIHLDLARPYRNSTSNLQPQKSPRSFRSSFALAARQSPMRSNLGHEKLESNPSTPRMSQGAAAAAAQKVEVMKELGKNHEYFTGNTVFCFGGRLQNARERPINLATGLVMALPAALFFGFSAPWLGTNVSPAIPFTFAYVFLVCFSSFVHASTMNPGILPRNLHPFPPSKSNEDPLALGPTLTEWTMVVSATSKTAAMEVPTKYCKTCNIWRPARAHHCRTCDNCIETQDHHCVWLNNCVGRRNYRHFFTFVAAGTILSFYLFAASLAHVLLYAHQEHVSVGESINKNRVPFAMVIYGILIALYPLSLTGYHLFLIGRGETTREYLQSHKFLKKDRHRPFTQGNFFKNCIAVLNRPKPPTYLHFKKKYEEGDRRYGEKRGNNRKPVSEEAGKGEVEMQKMGGFQGPTGRVPTPGTGSGAGGV</sequence>
<feature type="region of interest" description="Disordered" evidence="12">
    <location>
        <begin position="624"/>
        <end position="673"/>
    </location>
</feature>
<evidence type="ECO:0000313" key="14">
    <source>
        <dbReference type="EMBL" id="TID17075.1"/>
    </source>
</evidence>
<comment type="catalytic activity">
    <reaction evidence="10 11">
        <text>L-cysteinyl-[protein] + hexadecanoyl-CoA = S-hexadecanoyl-L-cysteinyl-[protein] + CoA</text>
        <dbReference type="Rhea" id="RHEA:36683"/>
        <dbReference type="Rhea" id="RHEA-COMP:10131"/>
        <dbReference type="Rhea" id="RHEA-COMP:11032"/>
        <dbReference type="ChEBI" id="CHEBI:29950"/>
        <dbReference type="ChEBI" id="CHEBI:57287"/>
        <dbReference type="ChEBI" id="CHEBI:57379"/>
        <dbReference type="ChEBI" id="CHEBI:74151"/>
        <dbReference type="EC" id="2.3.1.225"/>
    </reaction>
</comment>
<dbReference type="EC" id="2.3.1.225" evidence="11"/>
<dbReference type="PANTHER" id="PTHR22883">
    <property type="entry name" value="ZINC FINGER DHHC DOMAIN CONTAINING PROTEIN"/>
    <property type="match status" value="1"/>
</dbReference>
<feature type="transmembrane region" description="Helical" evidence="11">
    <location>
        <begin position="545"/>
        <end position="567"/>
    </location>
</feature>
<evidence type="ECO:0000256" key="8">
    <source>
        <dbReference type="ARBA" id="ARBA00023315"/>
    </source>
</evidence>
<comment type="similarity">
    <text evidence="9">Belongs to the DHHC palmitoyltransferase family. ERF2/ZDHHC9 subfamily.</text>
</comment>
<keyword evidence="2 11" id="KW-0808">Transferase</keyword>
<organism evidence="14 15">
    <name type="scientific">Venturia nashicola</name>
    <dbReference type="NCBI Taxonomy" id="86259"/>
    <lineage>
        <taxon>Eukaryota</taxon>
        <taxon>Fungi</taxon>
        <taxon>Dikarya</taxon>
        <taxon>Ascomycota</taxon>
        <taxon>Pezizomycotina</taxon>
        <taxon>Dothideomycetes</taxon>
        <taxon>Pleosporomycetidae</taxon>
        <taxon>Venturiales</taxon>
        <taxon>Venturiaceae</taxon>
        <taxon>Venturia</taxon>
    </lineage>
</organism>
<feature type="compositionally biased region" description="Polar residues" evidence="12">
    <location>
        <begin position="219"/>
        <end position="233"/>
    </location>
</feature>
<evidence type="ECO:0000256" key="6">
    <source>
        <dbReference type="ARBA" id="ARBA00023139"/>
    </source>
</evidence>
<dbReference type="PANTHER" id="PTHR22883:SF43">
    <property type="entry name" value="PALMITOYLTRANSFERASE APP"/>
    <property type="match status" value="1"/>
</dbReference>
<feature type="region of interest" description="Disordered" evidence="12">
    <location>
        <begin position="286"/>
        <end position="308"/>
    </location>
</feature>
<evidence type="ECO:0000256" key="9">
    <source>
        <dbReference type="ARBA" id="ARBA00023463"/>
    </source>
</evidence>
<comment type="subcellular location">
    <subcellularLocation>
        <location evidence="1">Endomembrane system</location>
        <topology evidence="1">Multi-pass membrane protein</topology>
    </subcellularLocation>
</comment>
<accession>A0A4Z1NUP6</accession>
<evidence type="ECO:0000256" key="11">
    <source>
        <dbReference type="RuleBase" id="RU079119"/>
    </source>
</evidence>
<dbReference type="InterPro" id="IPR001594">
    <property type="entry name" value="Palmitoyltrfase_DHHC"/>
</dbReference>
<keyword evidence="7" id="KW-0449">Lipoprotein</keyword>
<feature type="transmembrane region" description="Helical" evidence="11">
    <location>
        <begin position="353"/>
        <end position="377"/>
    </location>
</feature>
<keyword evidence="15" id="KW-1185">Reference proteome</keyword>
<evidence type="ECO:0000313" key="15">
    <source>
        <dbReference type="Proteomes" id="UP000298493"/>
    </source>
</evidence>
<keyword evidence="6" id="KW-0564">Palmitate</keyword>
<dbReference type="InterPro" id="IPR039859">
    <property type="entry name" value="PFA4/ZDH16/20/ERF2-like"/>
</dbReference>
<dbReference type="GO" id="GO:0005794">
    <property type="term" value="C:Golgi apparatus"/>
    <property type="evidence" value="ECO:0007669"/>
    <property type="project" value="TreeGrafter"/>
</dbReference>
<dbReference type="GO" id="GO:0005783">
    <property type="term" value="C:endoplasmic reticulum"/>
    <property type="evidence" value="ECO:0007669"/>
    <property type="project" value="TreeGrafter"/>
</dbReference>
<evidence type="ECO:0000256" key="12">
    <source>
        <dbReference type="SAM" id="MobiDB-lite"/>
    </source>
</evidence>
<gene>
    <name evidence="14" type="ORF">E6O75_ATG09841</name>
</gene>
<evidence type="ECO:0000256" key="10">
    <source>
        <dbReference type="ARBA" id="ARBA00048048"/>
    </source>
</evidence>
<feature type="transmembrane region" description="Helical" evidence="11">
    <location>
        <begin position="499"/>
        <end position="525"/>
    </location>
</feature>
<dbReference type="GO" id="GO:0019706">
    <property type="term" value="F:protein-cysteine S-palmitoyltransferase activity"/>
    <property type="evidence" value="ECO:0007669"/>
    <property type="project" value="UniProtKB-EC"/>
</dbReference>
<proteinExistence type="inferred from homology"/>
<feature type="compositionally biased region" description="Low complexity" evidence="12">
    <location>
        <begin position="90"/>
        <end position="115"/>
    </location>
</feature>
<feature type="compositionally biased region" description="Polar residues" evidence="12">
    <location>
        <begin position="132"/>
        <end position="190"/>
    </location>
</feature>
<keyword evidence="5 11" id="KW-0472">Membrane</keyword>
<evidence type="ECO:0000256" key="4">
    <source>
        <dbReference type="ARBA" id="ARBA00022989"/>
    </source>
</evidence>
<keyword evidence="8 11" id="KW-0012">Acyltransferase</keyword>
<dbReference type="Proteomes" id="UP000298493">
    <property type="component" value="Unassembled WGS sequence"/>
</dbReference>
<evidence type="ECO:0000256" key="3">
    <source>
        <dbReference type="ARBA" id="ARBA00022692"/>
    </source>
</evidence>
<keyword evidence="3 11" id="KW-0812">Transmembrane</keyword>
<feature type="compositionally biased region" description="Basic and acidic residues" evidence="12">
    <location>
        <begin position="624"/>
        <end position="648"/>
    </location>
</feature>
<evidence type="ECO:0000256" key="2">
    <source>
        <dbReference type="ARBA" id="ARBA00022679"/>
    </source>
</evidence>
<dbReference type="AlphaFoldDB" id="A0A4Z1NUP6"/>
<reference evidence="14 15" key="1">
    <citation type="submission" date="2019-04" db="EMBL/GenBank/DDBJ databases">
        <title>High contiguity whole genome sequence and gene annotation resource for two Venturia nashicola isolates.</title>
        <authorList>
            <person name="Prokchorchik M."/>
            <person name="Won K."/>
            <person name="Lee Y."/>
            <person name="Choi E.D."/>
            <person name="Segonzac C."/>
            <person name="Sohn K.H."/>
        </authorList>
    </citation>
    <scope>NUCLEOTIDE SEQUENCE [LARGE SCALE GENOMIC DNA]</scope>
    <source>
        <strain evidence="14 15">PRI2</strain>
    </source>
</reference>
<feature type="region of interest" description="Disordered" evidence="12">
    <location>
        <begin position="1"/>
        <end position="253"/>
    </location>
</feature>
<evidence type="ECO:0000259" key="13">
    <source>
        <dbReference type="Pfam" id="PF01529"/>
    </source>
</evidence>
<keyword evidence="4 11" id="KW-1133">Transmembrane helix</keyword>
<name>A0A4Z1NUP6_9PEZI</name>
<dbReference type="GO" id="GO:0006612">
    <property type="term" value="P:protein targeting to membrane"/>
    <property type="evidence" value="ECO:0007669"/>
    <property type="project" value="TreeGrafter"/>
</dbReference>
<dbReference type="PROSITE" id="PS50216">
    <property type="entry name" value="DHHC"/>
    <property type="match status" value="1"/>
</dbReference>